<comment type="subcellular location">
    <subcellularLocation>
        <location evidence="1">Plastid</location>
        <location evidence="1">Chloroplast</location>
    </subcellularLocation>
</comment>
<evidence type="ECO:0000259" key="9">
    <source>
        <dbReference type="Pfam" id="PF00534"/>
    </source>
</evidence>
<dbReference type="InterPro" id="IPR001296">
    <property type="entry name" value="Glyco_trans_1"/>
</dbReference>
<dbReference type="GO" id="GO:0009507">
    <property type="term" value="C:chloroplast"/>
    <property type="evidence" value="ECO:0007669"/>
    <property type="project" value="UniProtKB-SubCell"/>
</dbReference>
<evidence type="ECO:0000256" key="2">
    <source>
        <dbReference type="ARBA" id="ARBA00010281"/>
    </source>
</evidence>
<sequence length="552" mass="61541">MGAPGTMEELMNSTEKYQLVFVSAEVAPWSQTGGLGAVMDGLPTTLAARGHRVMSVAPRYDQYADAWDTSVRMEVKMGPVDTEVGYFHTYKQKVDRVWVDHSAFLEKVWGLTKEKLYGPKWGKDFDDNQARFSMFAQAVLGAIKLIPLGGYPYGEDVIILCNDWHSSLVPLYLDYYRQLEPGSWKTTKTIFVSHNMVYQGRFPLRADHKNILNLPQKYIDDMSCFMPLKVGRKHPKVSCLNWMMGAFKYSDQLMTVSPGYSSEILAGPIKGVELDELAGVHKGKMVGILNGLKDNVVPYNKEMKTKGGLATVYTEETLERKLICKAQLQKKFDLPVDPEIPVFCFLGRYDVQKGIDIMFEAFADGLLDEQEFQVIIMGSGTEELVDKAIFLAEKYPDKFKAVLQFKGAEKYQVFAGADYALVPSRYEPCGLVQMEAMRMGTIPVVSPTGGLNDTVVDGETGLILERELDPESEVLPEDVDVIKAGIIRAIEVFKDSETILSMRRSGMKVSSGFTWKKAAQEYEALFKSIGGADVSPISVLELGDTAAEEKVV</sequence>
<protein>
    <recommendedName>
        <fullName evidence="7">Granule-bound starch synthase 1, chloroplastic/amyloplastic</fullName>
    </recommendedName>
    <alternativeName>
        <fullName evidence="8">Granule-bound starch synthase I</fullName>
    </alternativeName>
</protein>
<dbReference type="SUPFAM" id="SSF53756">
    <property type="entry name" value="UDP-Glycosyltransferase/glycogen phosphorylase"/>
    <property type="match status" value="1"/>
</dbReference>
<dbReference type="InterPro" id="IPR011835">
    <property type="entry name" value="GS/SS"/>
</dbReference>
<organism evidence="11">
    <name type="scientific">Compsopogon caeruleus</name>
    <dbReference type="NCBI Taxonomy" id="31354"/>
    <lineage>
        <taxon>Eukaryota</taxon>
        <taxon>Rhodophyta</taxon>
        <taxon>Compsopogonophyceae</taxon>
        <taxon>Compsopogonales</taxon>
        <taxon>Compsopogonaceae</taxon>
        <taxon>Compsopogon</taxon>
    </lineage>
</organism>
<keyword evidence="3" id="KW-0150">Chloroplast</keyword>
<evidence type="ECO:0000256" key="8">
    <source>
        <dbReference type="ARBA" id="ARBA00042085"/>
    </source>
</evidence>
<evidence type="ECO:0000313" key="11">
    <source>
        <dbReference type="EMBL" id="CAD9222735.1"/>
    </source>
</evidence>
<dbReference type="Gene3D" id="3.40.50.2000">
    <property type="entry name" value="Glycogen Phosphorylase B"/>
    <property type="match status" value="2"/>
</dbReference>
<evidence type="ECO:0000256" key="1">
    <source>
        <dbReference type="ARBA" id="ARBA00004229"/>
    </source>
</evidence>
<name>A0A7S1T5K9_9RHOD</name>
<evidence type="ECO:0000256" key="6">
    <source>
        <dbReference type="ARBA" id="ARBA00022679"/>
    </source>
</evidence>
<dbReference type="InterPro" id="IPR013534">
    <property type="entry name" value="Starch_synth_cat_dom"/>
</dbReference>
<dbReference type="PANTHER" id="PTHR45825">
    <property type="entry name" value="GRANULE-BOUND STARCH SYNTHASE 1, CHLOROPLASTIC/AMYLOPLASTIC"/>
    <property type="match status" value="1"/>
</dbReference>
<evidence type="ECO:0000256" key="7">
    <source>
        <dbReference type="ARBA" id="ARBA00040053"/>
    </source>
</evidence>
<evidence type="ECO:0000256" key="5">
    <source>
        <dbReference type="ARBA" id="ARBA00022676"/>
    </source>
</evidence>
<gene>
    <name evidence="11" type="ORF">CCAE0312_LOCUS597</name>
</gene>
<dbReference type="GO" id="GO:0004373">
    <property type="term" value="F:alpha-1,4-glucan glucosyltransferase (UDP-glucose donor) activity"/>
    <property type="evidence" value="ECO:0007669"/>
    <property type="project" value="InterPro"/>
</dbReference>
<accession>A0A7S1T5K9</accession>
<dbReference type="CDD" id="cd03791">
    <property type="entry name" value="GT5_Glycogen_synthase_DULL1-like"/>
    <property type="match status" value="1"/>
</dbReference>
<dbReference type="NCBIfam" id="TIGR02095">
    <property type="entry name" value="glgA"/>
    <property type="match status" value="1"/>
</dbReference>
<evidence type="ECO:0000256" key="4">
    <source>
        <dbReference type="ARBA" id="ARBA00022640"/>
    </source>
</evidence>
<dbReference type="Pfam" id="PF08323">
    <property type="entry name" value="Glyco_transf_5"/>
    <property type="match status" value="1"/>
</dbReference>
<keyword evidence="4" id="KW-0934">Plastid</keyword>
<dbReference type="PANTHER" id="PTHR45825:SF3">
    <property type="entry name" value="GRANULE-BOUND STARCH SYNTHASE 1, CHLOROPLASTIC_AMYLOPLASTIC"/>
    <property type="match status" value="1"/>
</dbReference>
<proteinExistence type="inferred from homology"/>
<dbReference type="Pfam" id="PF00534">
    <property type="entry name" value="Glycos_transf_1"/>
    <property type="match status" value="1"/>
</dbReference>
<feature type="domain" description="Glycosyl transferase family 1" evidence="9">
    <location>
        <begin position="330"/>
        <end position="471"/>
    </location>
</feature>
<evidence type="ECO:0000256" key="3">
    <source>
        <dbReference type="ARBA" id="ARBA00022528"/>
    </source>
</evidence>
<reference evidence="11" key="1">
    <citation type="submission" date="2021-01" db="EMBL/GenBank/DDBJ databases">
        <authorList>
            <person name="Corre E."/>
            <person name="Pelletier E."/>
            <person name="Niang G."/>
            <person name="Scheremetjew M."/>
            <person name="Finn R."/>
            <person name="Kale V."/>
            <person name="Holt S."/>
            <person name="Cochrane G."/>
            <person name="Meng A."/>
            <person name="Brown T."/>
            <person name="Cohen L."/>
        </authorList>
    </citation>
    <scope>NUCLEOTIDE SEQUENCE</scope>
    <source>
        <strain evidence="11">SAG 36.94</strain>
    </source>
</reference>
<feature type="domain" description="Starch synthase catalytic" evidence="10">
    <location>
        <begin position="20"/>
        <end position="276"/>
    </location>
</feature>
<dbReference type="FunFam" id="3.40.50.2000:FF:000090">
    <property type="entry name" value="Starch synthase, chloroplastic/amyloplastic"/>
    <property type="match status" value="1"/>
</dbReference>
<evidence type="ECO:0000259" key="10">
    <source>
        <dbReference type="Pfam" id="PF08323"/>
    </source>
</evidence>
<dbReference type="AlphaFoldDB" id="A0A7S1T5K9"/>
<keyword evidence="5" id="KW-0328">Glycosyltransferase</keyword>
<dbReference type="EMBL" id="HBGH01001239">
    <property type="protein sequence ID" value="CAD9222735.1"/>
    <property type="molecule type" value="Transcribed_RNA"/>
</dbReference>
<comment type="similarity">
    <text evidence="2">Belongs to the glycosyltransferase 1 family. Bacterial/plant glycogen synthase subfamily.</text>
</comment>
<keyword evidence="6" id="KW-0808">Transferase</keyword>